<reference evidence="3" key="2">
    <citation type="journal article" date="2013" name="PLoS ONE">
        <title>A Gene Expression Study of the Activities of Aromatic Ring-Cleavage Dioxygenases in Mycobacterium gilvum PYR-GCK to Changes in Salinity and pH during Pyrene Degradation.</title>
        <authorList>
            <person name="Badejo A.C."/>
            <person name="Badejo A.O."/>
            <person name="Shin K.H."/>
            <person name="Chai Y.G."/>
        </authorList>
    </citation>
    <scope>NUCLEOTIDE SEQUENCE [LARGE SCALE GENOMIC DNA]</scope>
    <source>
        <strain evidence="3">PYR-GCK</strain>
    </source>
</reference>
<evidence type="ECO:0000313" key="3">
    <source>
        <dbReference type="EMBL" id="ABP43869.1"/>
    </source>
</evidence>
<proteinExistence type="predicted"/>
<sequence>MTECKGEMDDQTTDSGTTGQAGSAGGRRRRHVHGGIRHRDYCGRGVRRDPLHGRHRRFDRQRTDQHHQPGSEHQRLSEESGIATAEAAFATVALVAVLAVCLAGLTAVSMQVRCIDAAREAARLAARGDSAAAARVAQQIAPSGAAVEIRRDGAFAIARVTARSALLPAVSISAEGVSALEPGG</sequence>
<feature type="transmembrane region" description="Helical" evidence="2">
    <location>
        <begin position="87"/>
        <end position="108"/>
    </location>
</feature>
<feature type="region of interest" description="Disordered" evidence="1">
    <location>
        <begin position="1"/>
        <end position="79"/>
    </location>
</feature>
<protein>
    <recommendedName>
        <fullName evidence="4">Pilus biosynthesis protein TadE</fullName>
    </recommendedName>
</protein>
<organism evidence="3">
    <name type="scientific">Mycolicibacterium gilvum (strain PYR-GCK)</name>
    <name type="common">Mycobacterium gilvum (strain PYR-GCK)</name>
    <dbReference type="NCBI Taxonomy" id="350054"/>
    <lineage>
        <taxon>Bacteria</taxon>
        <taxon>Bacillati</taxon>
        <taxon>Actinomycetota</taxon>
        <taxon>Actinomycetes</taxon>
        <taxon>Mycobacteriales</taxon>
        <taxon>Mycobacteriaceae</taxon>
        <taxon>Mycolicibacterium</taxon>
    </lineage>
</organism>
<evidence type="ECO:0000256" key="2">
    <source>
        <dbReference type="SAM" id="Phobius"/>
    </source>
</evidence>
<keyword evidence="2" id="KW-0812">Transmembrane</keyword>
<feature type="compositionally biased region" description="Basic residues" evidence="1">
    <location>
        <begin position="26"/>
        <end position="36"/>
    </location>
</feature>
<reference evidence="3" key="1">
    <citation type="submission" date="2007-04" db="EMBL/GenBank/DDBJ databases">
        <authorList>
            <consortium name="US DOE Joint Genome Institute"/>
            <person name="Copeland A."/>
            <person name="Lucas S."/>
            <person name="Lapidus A."/>
            <person name="Barry K."/>
            <person name="Detter J.C."/>
            <person name="Glavina del Rio T."/>
            <person name="Hammon N."/>
            <person name="Israni S."/>
            <person name="Dalin E."/>
            <person name="Tice H."/>
            <person name="Pitluck S."/>
            <person name="Chain P."/>
            <person name="Malfatti S."/>
            <person name="Shin M."/>
            <person name="Vergez L."/>
            <person name="Schmutz J."/>
            <person name="Larimer F."/>
            <person name="Land M."/>
            <person name="Hauser L."/>
            <person name="Kyrpides N."/>
            <person name="Mikhailova N."/>
            <person name="Miller C."/>
            <person name="Richardson P."/>
        </authorList>
    </citation>
    <scope>NUCLEOTIDE SEQUENCE</scope>
    <source>
        <strain evidence="3">PYR-GCK</strain>
    </source>
</reference>
<dbReference type="AlphaFoldDB" id="A4T5S4"/>
<dbReference type="KEGG" id="mgi:Mflv_1387"/>
<dbReference type="HOGENOM" id="CLU_1494685_0_0_11"/>
<feature type="compositionally biased region" description="Basic and acidic residues" evidence="1">
    <location>
        <begin position="37"/>
        <end position="52"/>
    </location>
</feature>
<keyword evidence="2" id="KW-1133">Transmembrane helix</keyword>
<evidence type="ECO:0008006" key="4">
    <source>
        <dbReference type="Google" id="ProtNLM"/>
    </source>
</evidence>
<dbReference type="eggNOG" id="ENOG5033A2X">
    <property type="taxonomic scope" value="Bacteria"/>
</dbReference>
<dbReference type="InterPro" id="IPR049790">
    <property type="entry name" value="Rv3655c/TadE"/>
</dbReference>
<accession>A4T5S4</accession>
<dbReference type="STRING" id="350054.Mflv_1387"/>
<feature type="compositionally biased region" description="Basic and acidic residues" evidence="1">
    <location>
        <begin position="60"/>
        <end position="78"/>
    </location>
</feature>
<dbReference type="EMBL" id="CP000656">
    <property type="protein sequence ID" value="ABP43869.1"/>
    <property type="molecule type" value="Genomic_DNA"/>
</dbReference>
<evidence type="ECO:0000256" key="1">
    <source>
        <dbReference type="SAM" id="MobiDB-lite"/>
    </source>
</evidence>
<keyword evidence="2" id="KW-0472">Membrane</keyword>
<gene>
    <name evidence="3" type="ordered locus">Mflv_1387</name>
</gene>
<name>A4T5S4_MYCGI</name>
<dbReference type="NCBIfam" id="NF041390">
    <property type="entry name" value="TadE_Rv3655c"/>
    <property type="match status" value="1"/>
</dbReference>